<sequence>MEKFIKRYGYLLTLLAVTDIWVRFILLNVLNYQQKLIYTGIYFIYIVLVLLKVYKQ</sequence>
<reference evidence="3" key="1">
    <citation type="submission" date="2016-10" db="EMBL/GenBank/DDBJ databases">
        <authorList>
            <person name="Varghese N."/>
            <person name="Submissions S."/>
        </authorList>
    </citation>
    <scope>NUCLEOTIDE SEQUENCE [LARGE SCALE GENOMIC DNA]</scope>
    <source>
        <strain evidence="3">LMG 15572</strain>
    </source>
</reference>
<evidence type="ECO:0000256" key="1">
    <source>
        <dbReference type="SAM" id="Phobius"/>
    </source>
</evidence>
<accession>A0A1I7IVR4</accession>
<protein>
    <submittedName>
        <fullName evidence="2">Uncharacterized protein</fullName>
    </submittedName>
</protein>
<feature type="transmembrane region" description="Helical" evidence="1">
    <location>
        <begin position="9"/>
        <end position="30"/>
    </location>
</feature>
<keyword evidence="1" id="KW-0472">Membrane</keyword>
<proteinExistence type="predicted"/>
<keyword evidence="3" id="KW-1185">Reference proteome</keyword>
<dbReference type="Proteomes" id="UP000183629">
    <property type="component" value="Unassembled WGS sequence"/>
</dbReference>
<keyword evidence="1" id="KW-0812">Transmembrane</keyword>
<dbReference type="RefSeq" id="WP_012962519.1">
    <property type="nucleotide sequence ID" value="NZ_FOLZ01000002.1"/>
</dbReference>
<organism evidence="2 3">
    <name type="scientific">Streptococcus gallolyticus</name>
    <dbReference type="NCBI Taxonomy" id="315405"/>
    <lineage>
        <taxon>Bacteria</taxon>
        <taxon>Bacillati</taxon>
        <taxon>Bacillota</taxon>
        <taxon>Bacilli</taxon>
        <taxon>Lactobacillales</taxon>
        <taxon>Streptococcaceae</taxon>
        <taxon>Streptococcus</taxon>
    </lineage>
</organism>
<gene>
    <name evidence="2" type="ORF">SAMN05660328_10686</name>
</gene>
<evidence type="ECO:0000313" key="3">
    <source>
        <dbReference type="Proteomes" id="UP000183629"/>
    </source>
</evidence>
<dbReference type="AlphaFoldDB" id="A0A1I7IVR4"/>
<name>A0A1I7IVR4_9STRE</name>
<feature type="transmembrane region" description="Helical" evidence="1">
    <location>
        <begin position="36"/>
        <end position="54"/>
    </location>
</feature>
<dbReference type="EMBL" id="FPBN01000006">
    <property type="protein sequence ID" value="SFU76961.1"/>
    <property type="molecule type" value="Genomic_DNA"/>
</dbReference>
<keyword evidence="1" id="KW-1133">Transmembrane helix</keyword>
<evidence type="ECO:0000313" key="2">
    <source>
        <dbReference type="EMBL" id="SFU76961.1"/>
    </source>
</evidence>